<feature type="compositionally biased region" description="Basic and acidic residues" evidence="1">
    <location>
        <begin position="180"/>
        <end position="201"/>
    </location>
</feature>
<organism evidence="2 3">
    <name type="scientific">Dioszegia hungarica</name>
    <dbReference type="NCBI Taxonomy" id="4972"/>
    <lineage>
        <taxon>Eukaryota</taxon>
        <taxon>Fungi</taxon>
        <taxon>Dikarya</taxon>
        <taxon>Basidiomycota</taxon>
        <taxon>Agaricomycotina</taxon>
        <taxon>Tremellomycetes</taxon>
        <taxon>Tremellales</taxon>
        <taxon>Bulleribasidiaceae</taxon>
        <taxon>Dioszegia</taxon>
    </lineage>
</organism>
<keyword evidence="3" id="KW-1185">Reference proteome</keyword>
<comment type="caution">
    <text evidence="2">The sequence shown here is derived from an EMBL/GenBank/DDBJ whole genome shotgun (WGS) entry which is preliminary data.</text>
</comment>
<feature type="compositionally biased region" description="Acidic residues" evidence="1">
    <location>
        <begin position="56"/>
        <end position="68"/>
    </location>
</feature>
<protein>
    <submittedName>
        <fullName evidence="2">Uncharacterized protein</fullName>
    </submittedName>
</protein>
<accession>A0AA38H6K9</accession>
<feature type="compositionally biased region" description="Low complexity" evidence="1">
    <location>
        <begin position="128"/>
        <end position="140"/>
    </location>
</feature>
<dbReference type="AlphaFoldDB" id="A0AA38H6K9"/>
<evidence type="ECO:0000313" key="2">
    <source>
        <dbReference type="EMBL" id="KAI9634833.1"/>
    </source>
</evidence>
<dbReference type="EMBL" id="JAKWFO010000006">
    <property type="protein sequence ID" value="KAI9634833.1"/>
    <property type="molecule type" value="Genomic_DNA"/>
</dbReference>
<feature type="compositionally biased region" description="Low complexity" evidence="1">
    <location>
        <begin position="110"/>
        <end position="120"/>
    </location>
</feature>
<evidence type="ECO:0000313" key="3">
    <source>
        <dbReference type="Proteomes" id="UP001164286"/>
    </source>
</evidence>
<feature type="compositionally biased region" description="Acidic residues" evidence="1">
    <location>
        <begin position="82"/>
        <end position="96"/>
    </location>
</feature>
<gene>
    <name evidence="2" type="ORF">MKK02DRAFT_27969</name>
</gene>
<reference evidence="2" key="1">
    <citation type="journal article" date="2022" name="G3 (Bethesda)">
        <title>High quality genome of the basidiomycete yeast Dioszegia hungarica PDD-24b-2 isolated from cloud water.</title>
        <authorList>
            <person name="Jarrige D."/>
            <person name="Haridas S."/>
            <person name="Bleykasten-Grosshans C."/>
            <person name="Joly M."/>
            <person name="Nadalig T."/>
            <person name="Sancelme M."/>
            <person name="Vuilleumier S."/>
            <person name="Grigoriev I.V."/>
            <person name="Amato P."/>
            <person name="Bringel F."/>
        </authorList>
    </citation>
    <scope>NUCLEOTIDE SEQUENCE</scope>
    <source>
        <strain evidence="2">PDD-24b-2</strain>
    </source>
</reference>
<feature type="compositionally biased region" description="Polar residues" evidence="1">
    <location>
        <begin position="273"/>
        <end position="282"/>
    </location>
</feature>
<feature type="compositionally biased region" description="Polar residues" evidence="1">
    <location>
        <begin position="1"/>
        <end position="16"/>
    </location>
</feature>
<name>A0AA38H6K9_9TREE</name>
<proteinExistence type="predicted"/>
<evidence type="ECO:0000256" key="1">
    <source>
        <dbReference type="SAM" id="MobiDB-lite"/>
    </source>
</evidence>
<sequence>MSASPPSSTALRTPQSAPADLPPTRSGRQRKTIQKLGSVMDSEDIMDFVSEHSDDDRWEDEEEDDEDSFGGGAAGKKGKADESEDDWDAGDDEDDEGAKKKKKSKKSKPTKSASAPSRSSKPSKGKATKASGSKSAPAASRTAVAIKKPGKLLGQTLLTKKLGVQKKAVEKEDGDGEDGNGEKVVKKVKEPGPKSKTEGKSTNKKTSVPAKRPASPAASDAETLKNDDDEDDAMAGLMTPPASPFPSKKAKTAPFASKPSLALPKTAGKPLLGTSTSASGSKSMMGVQLKPAGSAAGKPRGGGISLAKKESSVLKAASTVQ</sequence>
<feature type="compositionally biased region" description="Low complexity" evidence="1">
    <location>
        <begin position="151"/>
        <end position="162"/>
    </location>
</feature>
<dbReference type="RefSeq" id="XP_052944610.1">
    <property type="nucleotide sequence ID" value="XM_053087447.1"/>
</dbReference>
<feature type="region of interest" description="Disordered" evidence="1">
    <location>
        <begin position="1"/>
        <end position="321"/>
    </location>
</feature>
<dbReference type="GeneID" id="77726652"/>
<dbReference type="Proteomes" id="UP001164286">
    <property type="component" value="Unassembled WGS sequence"/>
</dbReference>
<feature type="compositionally biased region" description="Basic residues" evidence="1">
    <location>
        <begin position="99"/>
        <end position="109"/>
    </location>
</feature>